<dbReference type="InterPro" id="IPR022742">
    <property type="entry name" value="Hydrolase_4"/>
</dbReference>
<evidence type="ECO:0000313" key="2">
    <source>
        <dbReference type="EMBL" id="CAF1571156.1"/>
    </source>
</evidence>
<dbReference type="Proteomes" id="UP000663829">
    <property type="component" value="Unassembled WGS sequence"/>
</dbReference>
<accession>A0A815YI77</accession>
<dbReference type="PANTHER" id="PTHR11614">
    <property type="entry name" value="PHOSPHOLIPASE-RELATED"/>
    <property type="match status" value="1"/>
</dbReference>
<feature type="domain" description="Serine aminopeptidase S33" evidence="1">
    <location>
        <begin position="33"/>
        <end position="271"/>
    </location>
</feature>
<evidence type="ECO:0000313" key="4">
    <source>
        <dbReference type="Proteomes" id="UP000663829"/>
    </source>
</evidence>
<dbReference type="InterPro" id="IPR051044">
    <property type="entry name" value="MAG_DAG_Lipase"/>
</dbReference>
<proteinExistence type="predicted"/>
<evidence type="ECO:0000259" key="1">
    <source>
        <dbReference type="Pfam" id="PF12146"/>
    </source>
</evidence>
<dbReference type="Gene3D" id="3.40.50.1820">
    <property type="entry name" value="alpha/beta hydrolase"/>
    <property type="match status" value="1"/>
</dbReference>
<sequence>MAEAISISPIEFTFESIYPDHLKLFGRHWSVDNPRAIILFVHGFGDHSGRSDFLPKFVNKHQIAVLAYDVRGHGRSGGEQGYLPHINAYLDDMECALGEVRKFYPSLSIPIVMYGDGVGSATIVVYTNRRNTRPLPYQAVVACTPSICFPKKPNKIHIGIARAFGNLTPHGRLPCQATQYTYSNDPAVIAQHQKDKLVHDRWPGRTVAIMCELAIDIEKHPCKFPLPILIQHGTKSVTPIELIRKWANSCIGNNITFKEWPDFYHELHNDLGRDAVFAYTLDWIEKNLKLLTPITIEVTSTNL</sequence>
<dbReference type="EMBL" id="CAJNOQ010029878">
    <property type="protein sequence ID" value="CAF1571156.1"/>
    <property type="molecule type" value="Genomic_DNA"/>
</dbReference>
<reference evidence="2" key="1">
    <citation type="submission" date="2021-02" db="EMBL/GenBank/DDBJ databases">
        <authorList>
            <person name="Nowell W R."/>
        </authorList>
    </citation>
    <scope>NUCLEOTIDE SEQUENCE</scope>
</reference>
<name>A0A815YI77_9BILA</name>
<dbReference type="SUPFAM" id="SSF53474">
    <property type="entry name" value="alpha/beta-Hydrolases"/>
    <property type="match status" value="1"/>
</dbReference>
<protein>
    <recommendedName>
        <fullName evidence="1">Serine aminopeptidase S33 domain-containing protein</fullName>
    </recommendedName>
</protein>
<dbReference type="Proteomes" id="UP000681722">
    <property type="component" value="Unassembled WGS sequence"/>
</dbReference>
<organism evidence="2 4">
    <name type="scientific">Didymodactylos carnosus</name>
    <dbReference type="NCBI Taxonomy" id="1234261"/>
    <lineage>
        <taxon>Eukaryota</taxon>
        <taxon>Metazoa</taxon>
        <taxon>Spiralia</taxon>
        <taxon>Gnathifera</taxon>
        <taxon>Rotifera</taxon>
        <taxon>Eurotatoria</taxon>
        <taxon>Bdelloidea</taxon>
        <taxon>Philodinida</taxon>
        <taxon>Philodinidae</taxon>
        <taxon>Didymodactylos</taxon>
    </lineage>
</organism>
<dbReference type="AlphaFoldDB" id="A0A815YI77"/>
<comment type="caution">
    <text evidence="2">The sequence shown here is derived from an EMBL/GenBank/DDBJ whole genome shotgun (WGS) entry which is preliminary data.</text>
</comment>
<gene>
    <name evidence="2" type="ORF">GPM918_LOCUS40405</name>
    <name evidence="3" type="ORF">SRO942_LOCUS41348</name>
</gene>
<keyword evidence="4" id="KW-1185">Reference proteome</keyword>
<dbReference type="OrthoDB" id="2498029at2759"/>
<dbReference type="Pfam" id="PF12146">
    <property type="entry name" value="Hydrolase_4"/>
    <property type="match status" value="1"/>
</dbReference>
<evidence type="ECO:0000313" key="3">
    <source>
        <dbReference type="EMBL" id="CAF4434572.1"/>
    </source>
</evidence>
<dbReference type="InterPro" id="IPR029058">
    <property type="entry name" value="AB_hydrolase_fold"/>
</dbReference>
<dbReference type="EMBL" id="CAJOBC010095714">
    <property type="protein sequence ID" value="CAF4434572.1"/>
    <property type="molecule type" value="Genomic_DNA"/>
</dbReference>